<accession>A0A0E9URN2</accession>
<sequence length="25" mass="2793">MANYLLVNVFKFRSRCPSLATDSGC</sequence>
<dbReference type="AlphaFoldDB" id="A0A0E9URN2"/>
<evidence type="ECO:0000313" key="1">
    <source>
        <dbReference type="EMBL" id="JAH67845.1"/>
    </source>
</evidence>
<reference evidence="1" key="1">
    <citation type="submission" date="2014-11" db="EMBL/GenBank/DDBJ databases">
        <authorList>
            <person name="Amaro Gonzalez C."/>
        </authorList>
    </citation>
    <scope>NUCLEOTIDE SEQUENCE</scope>
</reference>
<protein>
    <submittedName>
        <fullName evidence="1">Uncharacterized protein</fullName>
    </submittedName>
</protein>
<organism evidence="1">
    <name type="scientific">Anguilla anguilla</name>
    <name type="common">European freshwater eel</name>
    <name type="synonym">Muraena anguilla</name>
    <dbReference type="NCBI Taxonomy" id="7936"/>
    <lineage>
        <taxon>Eukaryota</taxon>
        <taxon>Metazoa</taxon>
        <taxon>Chordata</taxon>
        <taxon>Craniata</taxon>
        <taxon>Vertebrata</taxon>
        <taxon>Euteleostomi</taxon>
        <taxon>Actinopterygii</taxon>
        <taxon>Neopterygii</taxon>
        <taxon>Teleostei</taxon>
        <taxon>Anguilliformes</taxon>
        <taxon>Anguillidae</taxon>
        <taxon>Anguilla</taxon>
    </lineage>
</organism>
<reference evidence="1" key="2">
    <citation type="journal article" date="2015" name="Fish Shellfish Immunol.">
        <title>Early steps in the European eel (Anguilla anguilla)-Vibrio vulnificus interaction in the gills: Role of the RtxA13 toxin.</title>
        <authorList>
            <person name="Callol A."/>
            <person name="Pajuelo D."/>
            <person name="Ebbesson L."/>
            <person name="Teles M."/>
            <person name="MacKenzie S."/>
            <person name="Amaro C."/>
        </authorList>
    </citation>
    <scope>NUCLEOTIDE SEQUENCE</scope>
</reference>
<name>A0A0E9URN2_ANGAN</name>
<dbReference type="EMBL" id="GBXM01040732">
    <property type="protein sequence ID" value="JAH67845.1"/>
    <property type="molecule type" value="Transcribed_RNA"/>
</dbReference>
<proteinExistence type="predicted"/>